<sequence length="160" mass="18571">MNEVNQTKQLDCHVKFWDHNKITTRYYSSDILGHATPELLFEKINEKCLTLGAKNLLQLAMDSPNVNLKVLEMMKEMKNELNKSLLNVRTCGLHVMHNAFRGCCSAAFPEVEEAASLTVCTLIKKKKTLEKCLKRFHITGLEKQKKNVFQVLEFYDFFRK</sequence>
<organism evidence="1 2">
    <name type="scientific">Araneus ventricosus</name>
    <name type="common">Orbweaver spider</name>
    <name type="synonym">Epeira ventricosa</name>
    <dbReference type="NCBI Taxonomy" id="182803"/>
    <lineage>
        <taxon>Eukaryota</taxon>
        <taxon>Metazoa</taxon>
        <taxon>Ecdysozoa</taxon>
        <taxon>Arthropoda</taxon>
        <taxon>Chelicerata</taxon>
        <taxon>Arachnida</taxon>
        <taxon>Araneae</taxon>
        <taxon>Araneomorphae</taxon>
        <taxon>Entelegynae</taxon>
        <taxon>Araneoidea</taxon>
        <taxon>Araneidae</taxon>
        <taxon>Araneus</taxon>
    </lineage>
</organism>
<dbReference type="EMBL" id="BGPR01002817">
    <property type="protein sequence ID" value="GBM79370.1"/>
    <property type="molecule type" value="Genomic_DNA"/>
</dbReference>
<dbReference type="Proteomes" id="UP000499080">
    <property type="component" value="Unassembled WGS sequence"/>
</dbReference>
<dbReference type="OrthoDB" id="7698397at2759"/>
<evidence type="ECO:0000313" key="2">
    <source>
        <dbReference type="Proteomes" id="UP000499080"/>
    </source>
</evidence>
<accession>A0A4Y2IP27</accession>
<proteinExistence type="predicted"/>
<comment type="caution">
    <text evidence="1">The sequence shown here is derived from an EMBL/GenBank/DDBJ whole genome shotgun (WGS) entry which is preliminary data.</text>
</comment>
<name>A0A4Y2IP27_ARAVE</name>
<gene>
    <name evidence="1" type="ORF">AVEN_32979_1</name>
</gene>
<keyword evidence="2" id="KW-1185">Reference proteome</keyword>
<evidence type="ECO:0000313" key="1">
    <source>
        <dbReference type="EMBL" id="GBM79370.1"/>
    </source>
</evidence>
<dbReference type="AlphaFoldDB" id="A0A4Y2IP27"/>
<reference evidence="1 2" key="1">
    <citation type="journal article" date="2019" name="Sci. Rep.">
        <title>Orb-weaving spider Araneus ventricosus genome elucidates the spidroin gene catalogue.</title>
        <authorList>
            <person name="Kono N."/>
            <person name="Nakamura H."/>
            <person name="Ohtoshi R."/>
            <person name="Moran D.A.P."/>
            <person name="Shinohara A."/>
            <person name="Yoshida Y."/>
            <person name="Fujiwara M."/>
            <person name="Mori M."/>
            <person name="Tomita M."/>
            <person name="Arakawa K."/>
        </authorList>
    </citation>
    <scope>NUCLEOTIDE SEQUENCE [LARGE SCALE GENOMIC DNA]</scope>
</reference>
<protein>
    <submittedName>
        <fullName evidence="1">Uncharacterized protein</fullName>
    </submittedName>
</protein>